<comment type="caution">
    <text evidence="2">The sequence shown here is derived from an EMBL/GenBank/DDBJ whole genome shotgun (WGS) entry which is preliminary data.</text>
</comment>
<dbReference type="SMART" id="SM00530">
    <property type="entry name" value="HTH_XRE"/>
    <property type="match status" value="1"/>
</dbReference>
<gene>
    <name evidence="2" type="ORF">GPZ80_20455</name>
</gene>
<evidence type="ECO:0000313" key="3">
    <source>
        <dbReference type="Proteomes" id="UP000734823"/>
    </source>
</evidence>
<reference evidence="2 3" key="1">
    <citation type="submission" date="2020-06" db="EMBL/GenBank/DDBJ databases">
        <title>Actinokineospora xiongansis sp. nov., isolated from soil of Baiyangdian.</title>
        <authorList>
            <person name="Zhang X."/>
        </authorList>
    </citation>
    <scope>NUCLEOTIDE SEQUENCE [LARGE SCALE GENOMIC DNA]</scope>
    <source>
        <strain evidence="2 3">HBU206404</strain>
    </source>
</reference>
<dbReference type="CDD" id="cd00093">
    <property type="entry name" value="HTH_XRE"/>
    <property type="match status" value="1"/>
</dbReference>
<dbReference type="Pfam" id="PF13560">
    <property type="entry name" value="HTH_31"/>
    <property type="match status" value="1"/>
</dbReference>
<evidence type="ECO:0000313" key="2">
    <source>
        <dbReference type="EMBL" id="MBC6449539.1"/>
    </source>
</evidence>
<accession>A0ABR7LAZ7</accession>
<feature type="domain" description="HTH cro/C1-type" evidence="1">
    <location>
        <begin position="16"/>
        <end position="70"/>
    </location>
</feature>
<name>A0ABR7LAZ7_9PSEU</name>
<keyword evidence="3" id="KW-1185">Reference proteome</keyword>
<evidence type="ECO:0000259" key="1">
    <source>
        <dbReference type="PROSITE" id="PS50943"/>
    </source>
</evidence>
<organism evidence="2 3">
    <name type="scientific">Actinokineospora xionganensis</name>
    <dbReference type="NCBI Taxonomy" id="2684470"/>
    <lineage>
        <taxon>Bacteria</taxon>
        <taxon>Bacillati</taxon>
        <taxon>Actinomycetota</taxon>
        <taxon>Actinomycetes</taxon>
        <taxon>Pseudonocardiales</taxon>
        <taxon>Pseudonocardiaceae</taxon>
        <taxon>Actinokineospora</taxon>
    </lineage>
</organism>
<sequence>MSERLPARLRALASELTRLREQADLTTRQVAARMGASIATINRTENAKRTPSVADVATMLAIYGVTGAERTRILTMVEEVNASGWMEVSPRFTHLLKALIDFESEAISIVNFGPSIVPGLLQTPGYARAITATGRLDEPQRESLISARMDRQTVLIKLVAPKYTAFLDEAVLRRPYGGREVMASQIRWLMDRAKLPNVEIRVIPFRHGGYRNPGHFSMFGFDRVSSIVHVDSDGAMGFLDQEDDIDLFEHITSGLMKVALGSADSVNFLARILADYERS</sequence>
<dbReference type="InterPro" id="IPR010982">
    <property type="entry name" value="Lambda_DNA-bd_dom_sf"/>
</dbReference>
<protein>
    <submittedName>
        <fullName evidence="2">Helix-turn-helix domain-containing protein</fullName>
    </submittedName>
</protein>
<dbReference type="PROSITE" id="PS50943">
    <property type="entry name" value="HTH_CROC1"/>
    <property type="match status" value="1"/>
</dbReference>
<dbReference type="Gene3D" id="1.10.260.40">
    <property type="entry name" value="lambda repressor-like DNA-binding domains"/>
    <property type="match status" value="1"/>
</dbReference>
<dbReference type="EMBL" id="JABVED010000011">
    <property type="protein sequence ID" value="MBC6449539.1"/>
    <property type="molecule type" value="Genomic_DNA"/>
</dbReference>
<dbReference type="Pfam" id="PF19054">
    <property type="entry name" value="DUF5753"/>
    <property type="match status" value="1"/>
</dbReference>
<dbReference type="RefSeq" id="WP_187222388.1">
    <property type="nucleotide sequence ID" value="NZ_JABVED010000011.1"/>
</dbReference>
<dbReference type="InterPro" id="IPR043917">
    <property type="entry name" value="DUF5753"/>
</dbReference>
<dbReference type="SUPFAM" id="SSF47413">
    <property type="entry name" value="lambda repressor-like DNA-binding domains"/>
    <property type="match status" value="1"/>
</dbReference>
<dbReference type="Proteomes" id="UP000734823">
    <property type="component" value="Unassembled WGS sequence"/>
</dbReference>
<dbReference type="InterPro" id="IPR001387">
    <property type="entry name" value="Cro/C1-type_HTH"/>
</dbReference>
<proteinExistence type="predicted"/>